<comment type="caution">
    <text evidence="7">The sequence shown here is derived from an EMBL/GenBank/DDBJ whole genome shotgun (WGS) entry which is preliminary data.</text>
</comment>
<name>A0A7C8NBE0_9PEZI</name>
<protein>
    <recommendedName>
        <fullName evidence="9">PRA1 family protein</fullName>
    </recommendedName>
</protein>
<organism evidence="7 8">
    <name type="scientific">Xylaria multiplex</name>
    <dbReference type="NCBI Taxonomy" id="323545"/>
    <lineage>
        <taxon>Eukaryota</taxon>
        <taxon>Fungi</taxon>
        <taxon>Dikarya</taxon>
        <taxon>Ascomycota</taxon>
        <taxon>Pezizomycotina</taxon>
        <taxon>Sordariomycetes</taxon>
        <taxon>Xylariomycetidae</taxon>
        <taxon>Xylariales</taxon>
        <taxon>Xylariaceae</taxon>
        <taxon>Xylaria</taxon>
    </lineage>
</organism>
<evidence type="ECO:0000256" key="2">
    <source>
        <dbReference type="ARBA" id="ARBA00022692"/>
    </source>
</evidence>
<dbReference type="InParanoid" id="A0A7C8NBE0"/>
<evidence type="ECO:0000256" key="1">
    <source>
        <dbReference type="ARBA" id="ARBA00004141"/>
    </source>
</evidence>
<feature type="transmembrane region" description="Helical" evidence="6">
    <location>
        <begin position="72"/>
        <end position="105"/>
    </location>
</feature>
<keyword evidence="4 6" id="KW-0472">Membrane</keyword>
<dbReference type="Pfam" id="PF03208">
    <property type="entry name" value="PRA1"/>
    <property type="match status" value="1"/>
</dbReference>
<sequence>MSRIQIPLDVITSRLNIADRFSGFRNTSLSSRFANMKPIGEFLDFKRLSKPANFAEVQSRVNYNLSTFSSNYAAVFVLLSIYALITNVLLLFDIILLAGGLWLLGRLNGQDLTIGTFTATTSQLYTGLLCTCGFLFLIASPFSTVLWLIGASGVVILGHATLLDKPIDEAFSGEARRYVAPEDDFWDTRQRVVEELDSDDGDLQGGRMALISGNRRYTSDQLRFTGIDMGSGRSRNKYAYQHSDDGNDSTEVDSQATTEDDTEDEARAEMENALVQSALARIRKAKSKGKQDVKLNKGELAALERRRKRLQAEAESAARRKGKGRKRKEKEKRVAVPLSQFDPSQDHHGPPIGVFNPPSTSQTRPRSSTPSSHRSSSQHHGSSSPFDYQYVSPSNRRHASDTARPSSSLKNIPRDEDERSQSPSRLVPDPFQYQTEGPSGAYSTNAMAYTAVEMMPEGG</sequence>
<feature type="compositionally biased region" description="Basic residues" evidence="5">
    <location>
        <begin position="319"/>
        <end position="330"/>
    </location>
</feature>
<evidence type="ECO:0000313" key="8">
    <source>
        <dbReference type="Proteomes" id="UP000481858"/>
    </source>
</evidence>
<feature type="transmembrane region" description="Helical" evidence="6">
    <location>
        <begin position="117"/>
        <end position="139"/>
    </location>
</feature>
<comment type="subcellular location">
    <subcellularLocation>
        <location evidence="1">Membrane</location>
        <topology evidence="1">Multi-pass membrane protein</topology>
    </subcellularLocation>
</comment>
<reference evidence="7 8" key="1">
    <citation type="submission" date="2019-12" db="EMBL/GenBank/DDBJ databases">
        <title>Draft genome sequence of the ascomycete Xylaria multiplex DSM 110363.</title>
        <authorList>
            <person name="Buettner E."/>
            <person name="Kellner H."/>
        </authorList>
    </citation>
    <scope>NUCLEOTIDE SEQUENCE [LARGE SCALE GENOMIC DNA]</scope>
    <source>
        <strain evidence="7 8">DSM 110363</strain>
    </source>
</reference>
<dbReference type="EMBL" id="WUBL01000003">
    <property type="protein sequence ID" value="KAF2972976.1"/>
    <property type="molecule type" value="Genomic_DNA"/>
</dbReference>
<dbReference type="GO" id="GO:0005794">
    <property type="term" value="C:Golgi apparatus"/>
    <property type="evidence" value="ECO:0007669"/>
    <property type="project" value="TreeGrafter"/>
</dbReference>
<accession>A0A7C8NBE0</accession>
<evidence type="ECO:0000256" key="5">
    <source>
        <dbReference type="SAM" id="MobiDB-lite"/>
    </source>
</evidence>
<dbReference type="InterPro" id="IPR004895">
    <property type="entry name" value="Prenylated_rab_accept_PRA1"/>
</dbReference>
<dbReference type="GO" id="GO:0016020">
    <property type="term" value="C:membrane"/>
    <property type="evidence" value="ECO:0007669"/>
    <property type="project" value="UniProtKB-SubCell"/>
</dbReference>
<dbReference type="AlphaFoldDB" id="A0A7C8NBE0"/>
<dbReference type="OrthoDB" id="63113at2759"/>
<feature type="compositionally biased region" description="Polar residues" evidence="5">
    <location>
        <begin position="432"/>
        <end position="441"/>
    </location>
</feature>
<dbReference type="Proteomes" id="UP000481858">
    <property type="component" value="Unassembled WGS sequence"/>
</dbReference>
<keyword evidence="8" id="KW-1185">Reference proteome</keyword>
<gene>
    <name evidence="7" type="ORF">GQX73_g646</name>
</gene>
<evidence type="ECO:0000313" key="7">
    <source>
        <dbReference type="EMBL" id="KAF2972976.1"/>
    </source>
</evidence>
<evidence type="ECO:0000256" key="3">
    <source>
        <dbReference type="ARBA" id="ARBA00022989"/>
    </source>
</evidence>
<dbReference type="PANTHER" id="PTHR19317">
    <property type="entry name" value="PRENYLATED RAB ACCEPTOR 1-RELATED"/>
    <property type="match status" value="1"/>
</dbReference>
<keyword evidence="3 6" id="KW-1133">Transmembrane helix</keyword>
<feature type="region of interest" description="Disordered" evidence="5">
    <location>
        <begin position="310"/>
        <end position="441"/>
    </location>
</feature>
<evidence type="ECO:0000256" key="6">
    <source>
        <dbReference type="SAM" id="Phobius"/>
    </source>
</evidence>
<evidence type="ECO:0000256" key="4">
    <source>
        <dbReference type="ARBA" id="ARBA00023136"/>
    </source>
</evidence>
<evidence type="ECO:0008006" key="9">
    <source>
        <dbReference type="Google" id="ProtNLM"/>
    </source>
</evidence>
<dbReference type="PANTHER" id="PTHR19317:SF0">
    <property type="entry name" value="PRENYLATED RAB ACCEPTOR PROTEIN 1"/>
    <property type="match status" value="1"/>
</dbReference>
<keyword evidence="2 6" id="KW-0812">Transmembrane</keyword>
<feature type="compositionally biased region" description="Low complexity" evidence="5">
    <location>
        <begin position="357"/>
        <end position="385"/>
    </location>
</feature>
<proteinExistence type="predicted"/>
<feature type="transmembrane region" description="Helical" evidence="6">
    <location>
        <begin position="145"/>
        <end position="163"/>
    </location>
</feature>
<feature type="region of interest" description="Disordered" evidence="5">
    <location>
        <begin position="234"/>
        <end position="267"/>
    </location>
</feature>